<name>A0ABD6SET9_BACTU</name>
<gene>
    <name evidence="2" type="ORF">CN495_08055</name>
</gene>
<protein>
    <recommendedName>
        <fullName evidence="1">YopX protein domain-containing protein</fullName>
    </recommendedName>
</protein>
<sequence>MNEEGKCPKCGCWLQYPERAYCVNVECTYSKEDRKTMKKADTELKEVKFRYTFKQVGTESVVQEVYTLTQLEECSIREMSPCFSAGSSWEVIGRDTFTGLTDKNGKEIFEGDIDQDEHNNLSVICYIKKYGAYCAVPLVLYLHEDYENEIVYEYGYDCYFHNCTPHIYLHVVGDIHTNPRLLNMEAVEEEVTKCTNVHGMVQNI</sequence>
<accession>A0ABD6SET9</accession>
<comment type="caution">
    <text evidence="2">The sequence shown here is derived from an EMBL/GenBank/DDBJ whole genome shotgun (WGS) entry which is preliminary data.</text>
</comment>
<evidence type="ECO:0000313" key="3">
    <source>
        <dbReference type="Proteomes" id="UP000219897"/>
    </source>
</evidence>
<dbReference type="InterPro" id="IPR019096">
    <property type="entry name" value="YopX_protein"/>
</dbReference>
<dbReference type="AlphaFoldDB" id="A0ABD6SET9"/>
<proteinExistence type="predicted"/>
<evidence type="ECO:0000259" key="1">
    <source>
        <dbReference type="Pfam" id="PF09643"/>
    </source>
</evidence>
<reference evidence="2 3" key="1">
    <citation type="submission" date="2017-09" db="EMBL/GenBank/DDBJ databases">
        <title>Large-scale bioinformatics analysis of Bacillus genomes uncovers conserved roles of natural products in bacterial physiology.</title>
        <authorList>
            <consortium name="Agbiome Team Llc"/>
            <person name="Bleich R.M."/>
            <person name="Kirk G.J."/>
            <person name="Santa Maria K.C."/>
            <person name="Allen S.E."/>
            <person name="Farag S."/>
            <person name="Shank E.A."/>
            <person name="Bowers A."/>
        </authorList>
    </citation>
    <scope>NUCLEOTIDE SEQUENCE [LARGE SCALE GENOMIC DNA]</scope>
    <source>
        <strain evidence="2 3">AFS005140</strain>
    </source>
</reference>
<dbReference type="InterPro" id="IPR023385">
    <property type="entry name" value="YopX-like_C"/>
</dbReference>
<dbReference type="Proteomes" id="UP000219897">
    <property type="component" value="Unassembled WGS sequence"/>
</dbReference>
<dbReference type="Pfam" id="PF09643">
    <property type="entry name" value="YopX"/>
    <property type="match status" value="1"/>
</dbReference>
<dbReference type="EMBL" id="NTYF01000023">
    <property type="protein sequence ID" value="PER55696.1"/>
    <property type="molecule type" value="Genomic_DNA"/>
</dbReference>
<organism evidence="2 3">
    <name type="scientific">Bacillus thuringiensis</name>
    <dbReference type="NCBI Taxonomy" id="1428"/>
    <lineage>
        <taxon>Bacteria</taxon>
        <taxon>Bacillati</taxon>
        <taxon>Bacillota</taxon>
        <taxon>Bacilli</taxon>
        <taxon>Bacillales</taxon>
        <taxon>Bacillaceae</taxon>
        <taxon>Bacillus</taxon>
        <taxon>Bacillus cereus group</taxon>
    </lineage>
</organism>
<evidence type="ECO:0000313" key="2">
    <source>
        <dbReference type="EMBL" id="PER55696.1"/>
    </source>
</evidence>
<feature type="domain" description="YopX protein" evidence="1">
    <location>
        <begin position="96"/>
        <end position="182"/>
    </location>
</feature>
<dbReference type="Gene3D" id="2.30.30.290">
    <property type="entry name" value="YopX-like domains"/>
    <property type="match status" value="1"/>
</dbReference>
<dbReference type="SUPFAM" id="SSF159006">
    <property type="entry name" value="YopX-like"/>
    <property type="match status" value="1"/>
</dbReference>
<dbReference type="RefSeq" id="WP_098317037.1">
    <property type="nucleotide sequence ID" value="NZ_NTYF01000023.1"/>
</dbReference>